<evidence type="ECO:0000313" key="11">
    <source>
        <dbReference type="EMBL" id="KAB8301521.1"/>
    </source>
</evidence>
<gene>
    <name evidence="11" type="ORF">EYC80_003370</name>
</gene>
<feature type="domain" description="USP" evidence="9">
    <location>
        <begin position="679"/>
        <end position="1503"/>
    </location>
</feature>
<feature type="region of interest" description="Disordered" evidence="8">
    <location>
        <begin position="1170"/>
        <end position="1298"/>
    </location>
</feature>
<feature type="region of interest" description="Disordered" evidence="8">
    <location>
        <begin position="1521"/>
        <end position="1608"/>
    </location>
</feature>
<feature type="region of interest" description="Disordered" evidence="8">
    <location>
        <begin position="287"/>
        <end position="312"/>
    </location>
</feature>
<dbReference type="Proteomes" id="UP000326757">
    <property type="component" value="Unassembled WGS sequence"/>
</dbReference>
<comment type="caution">
    <text evidence="11">The sequence shown here is derived from an EMBL/GenBank/DDBJ whole genome shotgun (WGS) entry which is preliminary data.</text>
</comment>
<keyword evidence="5" id="KW-0833">Ubl conjugation pathway</keyword>
<keyword evidence="6" id="KW-0378">Hydrolase</keyword>
<feature type="region of interest" description="Disordered" evidence="8">
    <location>
        <begin position="618"/>
        <end position="682"/>
    </location>
</feature>
<feature type="compositionally biased region" description="Basic and acidic residues" evidence="8">
    <location>
        <begin position="37"/>
        <end position="47"/>
    </location>
</feature>
<name>A0A5N6KDM7_MONLA</name>
<feature type="region of interest" description="Disordered" evidence="8">
    <location>
        <begin position="1320"/>
        <end position="1347"/>
    </location>
</feature>
<reference evidence="11 12" key="1">
    <citation type="submission" date="2019-06" db="EMBL/GenBank/DDBJ databases">
        <title>Genome Sequence of the Brown Rot Fungal Pathogen Monilinia laxa.</title>
        <authorList>
            <person name="De Miccolis Angelini R.M."/>
            <person name="Landi L."/>
            <person name="Abate D."/>
            <person name="Pollastro S."/>
            <person name="Romanazzi G."/>
            <person name="Faretra F."/>
        </authorList>
    </citation>
    <scope>NUCLEOTIDE SEQUENCE [LARGE SCALE GENOMIC DNA]</scope>
    <source>
        <strain evidence="11 12">Mlax316</strain>
    </source>
</reference>
<dbReference type="Gene3D" id="3.90.70.10">
    <property type="entry name" value="Cysteine proteinases"/>
    <property type="match status" value="2"/>
</dbReference>
<feature type="compositionally biased region" description="Polar residues" evidence="8">
    <location>
        <begin position="964"/>
        <end position="973"/>
    </location>
</feature>
<dbReference type="PROSITE" id="PS00972">
    <property type="entry name" value="USP_1"/>
    <property type="match status" value="1"/>
</dbReference>
<dbReference type="Gene3D" id="3.30.2230.10">
    <property type="entry name" value="DUSP-like"/>
    <property type="match status" value="1"/>
</dbReference>
<evidence type="ECO:0000256" key="5">
    <source>
        <dbReference type="ARBA" id="ARBA00022786"/>
    </source>
</evidence>
<dbReference type="EC" id="3.4.19.12" evidence="3"/>
<accession>A0A5N6KDM7</accession>
<dbReference type="GO" id="GO:0016579">
    <property type="term" value="P:protein deubiquitination"/>
    <property type="evidence" value="ECO:0007669"/>
    <property type="project" value="InterPro"/>
</dbReference>
<dbReference type="SMART" id="SM00695">
    <property type="entry name" value="DUSP"/>
    <property type="match status" value="1"/>
</dbReference>
<proteinExistence type="inferred from homology"/>
<dbReference type="InterPro" id="IPR006615">
    <property type="entry name" value="Pept_C19_DUSP"/>
</dbReference>
<evidence type="ECO:0000256" key="7">
    <source>
        <dbReference type="ARBA" id="ARBA00022807"/>
    </source>
</evidence>
<evidence type="ECO:0000259" key="9">
    <source>
        <dbReference type="PROSITE" id="PS50235"/>
    </source>
</evidence>
<feature type="region of interest" description="Disordered" evidence="8">
    <location>
        <begin position="107"/>
        <end position="164"/>
    </location>
</feature>
<organism evidence="11 12">
    <name type="scientific">Monilinia laxa</name>
    <name type="common">Brown rot fungus</name>
    <name type="synonym">Sclerotinia laxa</name>
    <dbReference type="NCBI Taxonomy" id="61186"/>
    <lineage>
        <taxon>Eukaryota</taxon>
        <taxon>Fungi</taxon>
        <taxon>Dikarya</taxon>
        <taxon>Ascomycota</taxon>
        <taxon>Pezizomycotina</taxon>
        <taxon>Leotiomycetes</taxon>
        <taxon>Helotiales</taxon>
        <taxon>Sclerotiniaceae</taxon>
        <taxon>Monilinia</taxon>
    </lineage>
</organism>
<dbReference type="GO" id="GO:0004843">
    <property type="term" value="F:cysteine-type deubiquitinase activity"/>
    <property type="evidence" value="ECO:0007669"/>
    <property type="project" value="UniProtKB-EC"/>
</dbReference>
<evidence type="ECO:0000256" key="6">
    <source>
        <dbReference type="ARBA" id="ARBA00022801"/>
    </source>
</evidence>
<dbReference type="Pfam" id="PF00443">
    <property type="entry name" value="UCH"/>
    <property type="match status" value="2"/>
</dbReference>
<feature type="region of interest" description="Disordered" evidence="8">
    <location>
        <begin position="522"/>
        <end position="552"/>
    </location>
</feature>
<feature type="compositionally biased region" description="Polar residues" evidence="8">
    <location>
        <begin position="1172"/>
        <end position="1184"/>
    </location>
</feature>
<feature type="region of interest" description="Disordered" evidence="8">
    <location>
        <begin position="959"/>
        <end position="978"/>
    </location>
</feature>
<feature type="compositionally biased region" description="Basic and acidic residues" evidence="8">
    <location>
        <begin position="1683"/>
        <end position="1698"/>
    </location>
</feature>
<protein>
    <recommendedName>
        <fullName evidence="3">ubiquitinyl hydrolase 1</fullName>
        <ecNumber evidence="3">3.4.19.12</ecNumber>
    </recommendedName>
</protein>
<dbReference type="PROSITE" id="PS50235">
    <property type="entry name" value="USP_3"/>
    <property type="match status" value="1"/>
</dbReference>
<evidence type="ECO:0000256" key="2">
    <source>
        <dbReference type="ARBA" id="ARBA00009085"/>
    </source>
</evidence>
<dbReference type="Pfam" id="PF06337">
    <property type="entry name" value="DUSP"/>
    <property type="match status" value="1"/>
</dbReference>
<feature type="compositionally biased region" description="Polar residues" evidence="8">
    <location>
        <begin position="121"/>
        <end position="135"/>
    </location>
</feature>
<feature type="region of interest" description="Disordered" evidence="8">
    <location>
        <begin position="1637"/>
        <end position="1699"/>
    </location>
</feature>
<evidence type="ECO:0000256" key="1">
    <source>
        <dbReference type="ARBA" id="ARBA00000707"/>
    </source>
</evidence>
<dbReference type="PANTHER" id="PTHR21646:SF24">
    <property type="entry name" value="UBIQUITIN CARBOXYL-TERMINAL HYDROLASE"/>
    <property type="match status" value="1"/>
</dbReference>
<evidence type="ECO:0000256" key="3">
    <source>
        <dbReference type="ARBA" id="ARBA00012759"/>
    </source>
</evidence>
<evidence type="ECO:0000259" key="10">
    <source>
        <dbReference type="PROSITE" id="PS51283"/>
    </source>
</evidence>
<feature type="region of interest" description="Disordered" evidence="8">
    <location>
        <begin position="178"/>
        <end position="250"/>
    </location>
</feature>
<feature type="compositionally biased region" description="Acidic residues" evidence="8">
    <location>
        <begin position="1280"/>
        <end position="1289"/>
    </location>
</feature>
<dbReference type="PANTHER" id="PTHR21646">
    <property type="entry name" value="UBIQUITIN CARBOXYL-TERMINAL HYDROLASE"/>
    <property type="match status" value="1"/>
</dbReference>
<feature type="compositionally biased region" description="Polar residues" evidence="8">
    <location>
        <begin position="620"/>
        <end position="665"/>
    </location>
</feature>
<dbReference type="EMBL" id="VIGI01000004">
    <property type="protein sequence ID" value="KAB8301521.1"/>
    <property type="molecule type" value="Genomic_DNA"/>
</dbReference>
<dbReference type="PROSITE" id="PS51283">
    <property type="entry name" value="DUSP"/>
    <property type="match status" value="1"/>
</dbReference>
<feature type="compositionally biased region" description="Low complexity" evidence="8">
    <location>
        <begin position="1192"/>
        <end position="1201"/>
    </location>
</feature>
<dbReference type="InterPro" id="IPR050185">
    <property type="entry name" value="Ub_carboxyl-term_hydrolase"/>
</dbReference>
<feature type="compositionally biased region" description="Polar residues" evidence="8">
    <location>
        <begin position="1323"/>
        <end position="1332"/>
    </location>
</feature>
<dbReference type="InterPro" id="IPR001394">
    <property type="entry name" value="Peptidase_C19_UCH"/>
</dbReference>
<dbReference type="InterPro" id="IPR035927">
    <property type="entry name" value="DUSP-like_sf"/>
</dbReference>
<dbReference type="GO" id="GO:0006508">
    <property type="term" value="P:proteolysis"/>
    <property type="evidence" value="ECO:0007669"/>
    <property type="project" value="UniProtKB-KW"/>
</dbReference>
<dbReference type="SUPFAM" id="SSF54001">
    <property type="entry name" value="Cysteine proteinases"/>
    <property type="match status" value="1"/>
</dbReference>
<dbReference type="InterPro" id="IPR018200">
    <property type="entry name" value="USP_CS"/>
</dbReference>
<evidence type="ECO:0000256" key="8">
    <source>
        <dbReference type="SAM" id="MobiDB-lite"/>
    </source>
</evidence>
<feature type="compositionally biased region" description="Polar residues" evidence="8">
    <location>
        <begin position="144"/>
        <end position="159"/>
    </location>
</feature>
<dbReference type="SUPFAM" id="SSF143791">
    <property type="entry name" value="DUSP-like"/>
    <property type="match status" value="1"/>
</dbReference>
<dbReference type="PROSITE" id="PS00973">
    <property type="entry name" value="USP_2"/>
    <property type="match status" value="1"/>
</dbReference>
<evidence type="ECO:0000256" key="4">
    <source>
        <dbReference type="ARBA" id="ARBA00022670"/>
    </source>
</evidence>
<sequence length="1756" mass="194730">MRSGSYGDSRHCDDDEDDEEFTPKSPLSNETKALELIAKKNDSKEQSGRSGRSGRPDKKRNNNININIYIYININIDNYSNNNNNNNNNKRTTLLILYIVPGIETDRGPDIPISSVEGRESQSPTDLPLFNTSLQESHRAESLPPNTIPSHLQTSSTLPTGDYISSAASSPSAAYAGLSIDSDKGGEFPSNKNRRQFPSEQPFELEQQGKSPRHRSIMGGAEDMPQRSSSPLKRPASELEPDLPLSSQKEDVDMVMVPNAQEDPESTIAAPTAIRAASVNMMRDEVAGDDSAESAPAAENGPVPDPSTDIPSIDFQVSTVTTLCRTEGEKQLKEGNSTYLVSKKWLERVTSRTSEAKAKSKETLSDQDIGPIDNSNIIQRIIPQPGREDFVQLKHGIGEDFFELFPVDAWNMVFDWYGLKENEKPILRFAHNTNPDKTPDAIPNVTYEYHPPVFQIHRVWSELGNKVDASTKSANPDAPIIVASRSMRMHDFLKIIKEAAGVPLKQKIRLWRVPRTLPAAEPALSTTVGNATPPSSRPGTPPTANTDVTSSEVQDSWKKLLLDVTEFTKVERDSGRIKVEFEDSTVNDNYNGRSDLDFCGLGDDQALVIDELVEGKDGYVSNTKPSQNGKLNGTGRKGNSSFIVSSQNNSGRNSPAPSSGYNLRSSNRRSKNGRPPGTVGLSNLGNTCYMNSALQCVRSVEELTKYFLSDSYDPELNRDNPLGHGGAVAESYANLLKEIYKEPAPVSVQPRYFKNIVGRYATQFSGYGQQDSQEFIGFLLDGLQEDLSRVKKKPYIEKPDSTDEMIGNPDAIREMATKVWDITKQRDDSVIADLFTGMYKSTLVCPECDKVSITFDPFNNMTLQLPIANLWNHSATFFPLNDKPIIVMIEMDKHASIRTLKTQISQKVGVPLERLFACEVWSKKFFRWHFDQETASDVIQPNDLLHVYELEAVPTNLPSPAKSKGNTFGGNNSDEPEHVHWDSSAAEKLLVPVFYRRRTREKWSSKKGSWELTTVPHFVVLTPQEARSEEAIKRKILEKVVTFTTSSIITDEDDPSSASESIDPDLVVTTGSDADSSGDSKFVAQSLDGEDEIVDVAMKDSNTVRKSVENRPTAPLKIFNTSRPKWVDPAEFLSGELQNLFEISYFTDKQGRLPLHWDDKLGDPTFKKISERNPQVQQMNSDDTSCGFDLVDGSAGSVSSKSSRDSSDDINSFELPPTRMNEESSDDDLNPTSPPKALPVRPAAPKSGGKALGKNKRRSRHQATYTKKGKAAPLKRQEIEADDEQEAPDDGPLVRPGEGLVVDWNEDAWDNLFGGSIDKNNGHGCSTYQNPPTLRDPDLLSTRKTRDSKKHTGIPLDDCLDEFGKEEILSEMDTWYCPRCKEHRRASKKFEIWRTPDILIMHLKRFSSTGYRRDKVDALVKFPIEGLDLSSRVVEKQDGKEEIYDLIAIDDHWGGLGGGHYTAFAKNFVDGRWWSYNDASVDLVKNPSSMITASAYLLFYRRRSSEPLGGTVMQEIVRTFDNTLSSDEEESGEGRRLGGNSSQPGSPSALTGVGAAHRQPDHPGSEDGVVTMTANQPDLESAPPYSDHNQGGEPIFESLHPFPPHYSSIRESTEADEAIDMSMSGNDALNATQPIWGWDGLNQNPGTFPSGTGSEAGEAGSVADFSDGDSNGVLHGSEPSRASMERRKEEFESSRVDDEFQEEYIPDAVHDAPDAIQVMEYNRQRNYDLVSHVQQDEIEEPAAEIHLEEGEEVKID</sequence>
<feature type="compositionally biased region" description="Low complexity" evidence="8">
    <location>
        <begin position="1650"/>
        <end position="1661"/>
    </location>
</feature>
<keyword evidence="12" id="KW-1185">Reference proteome</keyword>
<feature type="region of interest" description="Disordered" evidence="8">
    <location>
        <begin position="1"/>
        <end position="61"/>
    </location>
</feature>
<dbReference type="InterPro" id="IPR038765">
    <property type="entry name" value="Papain-like_cys_pep_sf"/>
</dbReference>
<comment type="similarity">
    <text evidence="2">Belongs to the peptidase C19 family.</text>
</comment>
<keyword evidence="7" id="KW-0788">Thiol protease</keyword>
<comment type="catalytic activity">
    <reaction evidence="1">
        <text>Thiol-dependent hydrolysis of ester, thioester, amide, peptide and isopeptide bonds formed by the C-terminal Gly of ubiquitin (a 76-residue protein attached to proteins as an intracellular targeting signal).</text>
        <dbReference type="EC" id="3.4.19.12"/>
    </reaction>
</comment>
<dbReference type="CDD" id="cd02674">
    <property type="entry name" value="Peptidase_C19R"/>
    <property type="match status" value="1"/>
</dbReference>
<dbReference type="InterPro" id="IPR028889">
    <property type="entry name" value="USP"/>
</dbReference>
<dbReference type="OrthoDB" id="952271at2759"/>
<evidence type="ECO:0000313" key="12">
    <source>
        <dbReference type="Proteomes" id="UP000326757"/>
    </source>
</evidence>
<feature type="domain" description="DUSP" evidence="10">
    <location>
        <begin position="311"/>
        <end position="431"/>
    </location>
</feature>
<keyword evidence="4" id="KW-0645">Protease</keyword>